<keyword evidence="5 7" id="KW-0472">Membrane</keyword>
<evidence type="ECO:0000256" key="5">
    <source>
        <dbReference type="ARBA" id="ARBA00023136"/>
    </source>
</evidence>
<comment type="subcellular location">
    <subcellularLocation>
        <location evidence="1">Membrane</location>
        <topology evidence="1">Multi-pass membrane protein</topology>
    </subcellularLocation>
</comment>
<evidence type="ECO:0000256" key="1">
    <source>
        <dbReference type="ARBA" id="ARBA00004141"/>
    </source>
</evidence>
<feature type="region of interest" description="Disordered" evidence="6">
    <location>
        <begin position="1"/>
        <end position="25"/>
    </location>
</feature>
<dbReference type="GO" id="GO:0016020">
    <property type="term" value="C:membrane"/>
    <property type="evidence" value="ECO:0007669"/>
    <property type="project" value="UniProtKB-SubCell"/>
</dbReference>
<feature type="transmembrane region" description="Helical" evidence="7">
    <location>
        <begin position="288"/>
        <end position="312"/>
    </location>
</feature>
<feature type="compositionally biased region" description="Basic and acidic residues" evidence="6">
    <location>
        <begin position="8"/>
        <end position="23"/>
    </location>
</feature>
<dbReference type="Gene3D" id="1.10.3080.10">
    <property type="entry name" value="Clc chloride channel"/>
    <property type="match status" value="1"/>
</dbReference>
<dbReference type="PANTHER" id="PTHR45720:SF10">
    <property type="entry name" value="CHLORIDE CHANNEL PROTEIN 2"/>
    <property type="match status" value="1"/>
</dbReference>
<feature type="region of interest" description="Disordered" evidence="6">
    <location>
        <begin position="43"/>
        <end position="81"/>
    </location>
</feature>
<reference evidence="8" key="1">
    <citation type="submission" date="2021-01" db="EMBL/GenBank/DDBJ databases">
        <authorList>
            <person name="Corre E."/>
            <person name="Pelletier E."/>
            <person name="Niang G."/>
            <person name="Scheremetjew M."/>
            <person name="Finn R."/>
            <person name="Kale V."/>
            <person name="Holt S."/>
            <person name="Cochrane G."/>
            <person name="Meng A."/>
            <person name="Brown T."/>
            <person name="Cohen L."/>
        </authorList>
    </citation>
    <scope>NUCLEOTIDE SEQUENCE</scope>
    <source>
        <strain evidence="8">NIES-2562</strain>
    </source>
</reference>
<dbReference type="InterPro" id="IPR014743">
    <property type="entry name" value="Cl-channel_core"/>
</dbReference>
<protein>
    <recommendedName>
        <fullName evidence="9">Chloride channel protein</fullName>
    </recommendedName>
</protein>
<dbReference type="Pfam" id="PF00654">
    <property type="entry name" value="Voltage_CLC"/>
    <property type="match status" value="1"/>
</dbReference>
<dbReference type="PANTHER" id="PTHR45720">
    <property type="entry name" value="CHLORIDE CHANNEL PROTEIN 2"/>
    <property type="match status" value="1"/>
</dbReference>
<evidence type="ECO:0000256" key="2">
    <source>
        <dbReference type="ARBA" id="ARBA00022692"/>
    </source>
</evidence>
<gene>
    <name evidence="8" type="ORF">PBIL07802_LOCUS17229</name>
</gene>
<evidence type="ECO:0000256" key="4">
    <source>
        <dbReference type="ARBA" id="ARBA00022989"/>
    </source>
</evidence>
<name>A0A7S3G824_9EUKA</name>
<evidence type="ECO:0000256" key="7">
    <source>
        <dbReference type="SAM" id="Phobius"/>
    </source>
</evidence>
<evidence type="ECO:0000256" key="6">
    <source>
        <dbReference type="SAM" id="MobiDB-lite"/>
    </source>
</evidence>
<feature type="transmembrane region" description="Helical" evidence="7">
    <location>
        <begin position="235"/>
        <end position="252"/>
    </location>
</feature>
<proteinExistence type="predicted"/>
<dbReference type="AlphaFoldDB" id="A0A7S3G824"/>
<sequence length="367" mass="39574">MTPPGMNTKERKVGGVAERDTRRMMLRGNSIFGSYTTQDMLPNSAGTSKFGDWQSRRITTATRSEDAETTDSGGEAGNSEKDYGEMFAEKSIGTEDIQVEEQDHGHPFPKTRLQKLKRKVSHAYFVPVFLIALGILSALLGFCMDAAIAFLHNTRVYLSGDKPGELFYANVTAGEQRYSDVPRFVVWLASSSVMMAVAVFATSKLSMAAAGSGIPEMKAVLGGFDLSNFLSFRTLLAKIFGLIFALGSGASIGKEGPFVHTSSAIAEALTKIPLFKRIRHNEALKSQLLAAGCAVGVASNFGAPVGGVLFSVEVTSTYYMVSQYWKGFFAAIAGAIVFRAIESSTSEVCWACAFKKMIQFVCAGRDA</sequence>
<feature type="transmembrane region" description="Helical" evidence="7">
    <location>
        <begin position="184"/>
        <end position="202"/>
    </location>
</feature>
<feature type="transmembrane region" description="Helical" evidence="7">
    <location>
        <begin position="124"/>
        <end position="151"/>
    </location>
</feature>
<dbReference type="InterPro" id="IPR050970">
    <property type="entry name" value="Cl_channel_volt-gated"/>
</dbReference>
<organism evidence="8">
    <name type="scientific">Palpitomonas bilix</name>
    <dbReference type="NCBI Taxonomy" id="652834"/>
    <lineage>
        <taxon>Eukaryota</taxon>
        <taxon>Eukaryota incertae sedis</taxon>
    </lineage>
</organism>
<dbReference type="GO" id="GO:0005247">
    <property type="term" value="F:voltage-gated chloride channel activity"/>
    <property type="evidence" value="ECO:0007669"/>
    <property type="project" value="TreeGrafter"/>
</dbReference>
<evidence type="ECO:0000313" key="8">
    <source>
        <dbReference type="EMBL" id="CAE0254978.1"/>
    </source>
</evidence>
<dbReference type="SUPFAM" id="SSF81340">
    <property type="entry name" value="Clc chloride channel"/>
    <property type="match status" value="1"/>
</dbReference>
<dbReference type="InterPro" id="IPR001807">
    <property type="entry name" value="ClC"/>
</dbReference>
<dbReference type="EMBL" id="HBIB01026626">
    <property type="protein sequence ID" value="CAE0254978.1"/>
    <property type="molecule type" value="Transcribed_RNA"/>
</dbReference>
<keyword evidence="2 7" id="KW-0812">Transmembrane</keyword>
<keyword evidence="4 7" id="KW-1133">Transmembrane helix</keyword>
<dbReference type="PRINTS" id="PR00762">
    <property type="entry name" value="CLCHANNEL"/>
</dbReference>
<evidence type="ECO:0008006" key="9">
    <source>
        <dbReference type="Google" id="ProtNLM"/>
    </source>
</evidence>
<keyword evidence="3" id="KW-0677">Repeat</keyword>
<accession>A0A7S3G824</accession>
<evidence type="ECO:0000256" key="3">
    <source>
        <dbReference type="ARBA" id="ARBA00022737"/>
    </source>
</evidence>